<sequence>MDHADYAAAVAELRRQLLAYAAEVWGEVELSDAGLERLVELLVPTVLAAQTQIGNFTSIYLGEATGTQPLLVGDAITQGRGVNPETVYARPVITSRTALSQGKSPQRALAIGGKRLQNIIGTDLQMAKVRQSQQSLSAGGKQYFRRVLTGSENCALCTIASTQRYKTSRLMPIHPGCDCHIDVLPRGMDLNQVVDPQLLEQTHQQVKAIKGIDDRNGRMPDYRKLIMTREHGEVGPVLTWRHQQFTSKSDL</sequence>
<gene>
    <name evidence="1" type="ORF">BKG82_23150</name>
</gene>
<evidence type="ECO:0000313" key="2">
    <source>
        <dbReference type="Proteomes" id="UP000180043"/>
    </source>
</evidence>
<dbReference type="Proteomes" id="UP000180043">
    <property type="component" value="Unassembled WGS sequence"/>
</dbReference>
<accession>A0A1S1LPC2</accession>
<name>A0A1S1LPC2_MYCCH</name>
<dbReference type="AlphaFoldDB" id="A0A1S1LPC2"/>
<protein>
    <recommendedName>
        <fullName evidence="3">Phage head morphogenesis domain-containing protein</fullName>
    </recommendedName>
</protein>
<proteinExistence type="predicted"/>
<organism evidence="1 2">
    <name type="scientific">Mycobacteroides chelonae</name>
    <name type="common">Mycobacterium chelonae</name>
    <dbReference type="NCBI Taxonomy" id="1774"/>
    <lineage>
        <taxon>Bacteria</taxon>
        <taxon>Bacillati</taxon>
        <taxon>Actinomycetota</taxon>
        <taxon>Actinomycetes</taxon>
        <taxon>Mycobacteriales</taxon>
        <taxon>Mycobacteriaceae</taxon>
        <taxon>Mycobacteroides</taxon>
    </lineage>
</organism>
<dbReference type="EMBL" id="MLIQ01000023">
    <property type="protein sequence ID" value="OHU51497.1"/>
    <property type="molecule type" value="Genomic_DNA"/>
</dbReference>
<evidence type="ECO:0008006" key="3">
    <source>
        <dbReference type="Google" id="ProtNLM"/>
    </source>
</evidence>
<dbReference type="RefSeq" id="WP_070947713.1">
    <property type="nucleotide sequence ID" value="NZ_MLIQ01000023.1"/>
</dbReference>
<comment type="caution">
    <text evidence="1">The sequence shown here is derived from an EMBL/GenBank/DDBJ whole genome shotgun (WGS) entry which is preliminary data.</text>
</comment>
<reference evidence="1 2" key="1">
    <citation type="submission" date="2016-10" db="EMBL/GenBank/DDBJ databases">
        <title>Evaluation of Human, Veterinary and Environmental Mycobacterium chelonae Isolates by Core Genome Phylogenomic Analysis, Targeted Gene Comparison, and Anti-microbial Susceptibility Patterns: A Tale of Mistaken Identities.</title>
        <authorList>
            <person name="Fogelson S.B."/>
            <person name="Camus A.C."/>
            <person name="Lorenz W."/>
            <person name="Vasireddy R."/>
            <person name="Vasireddy S."/>
            <person name="Smith T."/>
            <person name="Brown-Elliott B.A."/>
            <person name="Wallace R.J.Jr."/>
            <person name="Hasan N.A."/>
            <person name="Reischl U."/>
            <person name="Sanchez S."/>
        </authorList>
    </citation>
    <scope>NUCLEOTIDE SEQUENCE [LARGE SCALE GENOMIC DNA]</scope>
    <source>
        <strain evidence="1 2">15515</strain>
    </source>
</reference>
<evidence type="ECO:0000313" key="1">
    <source>
        <dbReference type="EMBL" id="OHU51497.1"/>
    </source>
</evidence>